<organism evidence="9 10">
    <name type="scientific">Tatumella punctata</name>
    <dbReference type="NCBI Taxonomy" id="399969"/>
    <lineage>
        <taxon>Bacteria</taxon>
        <taxon>Pseudomonadati</taxon>
        <taxon>Pseudomonadota</taxon>
        <taxon>Gammaproteobacteria</taxon>
        <taxon>Enterobacterales</taxon>
        <taxon>Erwiniaceae</taxon>
        <taxon>Tatumella</taxon>
    </lineage>
</organism>
<dbReference type="InterPro" id="IPR036250">
    <property type="entry name" value="AcylCo_DH-like_C"/>
</dbReference>
<dbReference type="Gene3D" id="1.20.140.10">
    <property type="entry name" value="Butyryl-CoA Dehydrogenase, subunit A, domain 3"/>
    <property type="match status" value="1"/>
</dbReference>
<feature type="domain" description="Acyl-CoA dehydrogenase/oxidase N-terminal" evidence="8">
    <location>
        <begin position="22"/>
        <end position="90"/>
    </location>
</feature>
<dbReference type="InterPro" id="IPR037069">
    <property type="entry name" value="AcylCoA_DH/ox_N_sf"/>
</dbReference>
<accession>A0ABW1VJ45</accession>
<dbReference type="InterPro" id="IPR052547">
    <property type="entry name" value="Mito_Isobutyryl-CoADH"/>
</dbReference>
<evidence type="ECO:0000259" key="6">
    <source>
        <dbReference type="Pfam" id="PF00441"/>
    </source>
</evidence>
<evidence type="ECO:0000256" key="5">
    <source>
        <dbReference type="RuleBase" id="RU362125"/>
    </source>
</evidence>
<dbReference type="Pfam" id="PF02770">
    <property type="entry name" value="Acyl-CoA_dh_M"/>
    <property type="match status" value="1"/>
</dbReference>
<dbReference type="SUPFAM" id="SSF56645">
    <property type="entry name" value="Acyl-CoA dehydrogenase NM domain-like"/>
    <property type="match status" value="1"/>
</dbReference>
<keyword evidence="10" id="KW-1185">Reference proteome</keyword>
<reference evidence="10" key="1">
    <citation type="journal article" date="2019" name="Int. J. Syst. Evol. Microbiol.">
        <title>The Global Catalogue of Microorganisms (GCM) 10K type strain sequencing project: providing services to taxonomists for standard genome sequencing and annotation.</title>
        <authorList>
            <consortium name="The Broad Institute Genomics Platform"/>
            <consortium name="The Broad Institute Genome Sequencing Center for Infectious Disease"/>
            <person name="Wu L."/>
            <person name="Ma J."/>
        </authorList>
    </citation>
    <scope>NUCLEOTIDE SEQUENCE [LARGE SCALE GENOMIC DNA]</scope>
    <source>
        <strain evidence="10">CGMCC 4.1530</strain>
    </source>
</reference>
<proteinExistence type="inferred from homology"/>
<dbReference type="InterPro" id="IPR006091">
    <property type="entry name" value="Acyl-CoA_Oxase/DH_mid-dom"/>
</dbReference>
<comment type="similarity">
    <text evidence="2 5">Belongs to the acyl-CoA dehydrogenase family.</text>
</comment>
<evidence type="ECO:0000259" key="8">
    <source>
        <dbReference type="Pfam" id="PF02771"/>
    </source>
</evidence>
<dbReference type="Gene3D" id="2.40.110.10">
    <property type="entry name" value="Butyryl-CoA Dehydrogenase, subunit A, domain 2"/>
    <property type="match status" value="1"/>
</dbReference>
<dbReference type="PANTHER" id="PTHR43831:SF1">
    <property type="entry name" value="ISOBUTYRYL-COA DEHYDROGENASE, MITOCHONDRIAL"/>
    <property type="match status" value="1"/>
</dbReference>
<dbReference type="CDD" id="cd00567">
    <property type="entry name" value="ACAD"/>
    <property type="match status" value="1"/>
</dbReference>
<dbReference type="PIRSF" id="PIRSF016578">
    <property type="entry name" value="HsaA"/>
    <property type="match status" value="1"/>
</dbReference>
<dbReference type="InterPro" id="IPR009100">
    <property type="entry name" value="AcylCoA_DH/oxidase_NM_dom_sf"/>
</dbReference>
<comment type="caution">
    <text evidence="9">The sequence shown here is derived from an EMBL/GenBank/DDBJ whole genome shotgun (WGS) entry which is preliminary data.</text>
</comment>
<dbReference type="Proteomes" id="UP001596215">
    <property type="component" value="Unassembled WGS sequence"/>
</dbReference>
<dbReference type="InterPro" id="IPR009075">
    <property type="entry name" value="AcylCo_DH/oxidase_C"/>
</dbReference>
<sequence>MRQAEQSAAPWPPASLLADIRHRMAETAQQYDQQGAFPYQNLSWLQQHKLLALATGQSYGGSGASLETLQQVISAIAGGEPSTALITCMHYLYHLRLRQPNRWPTELIRRVSETAVSEGALINSLRVEPEMGSPARGGLPQTIARRTATGWVLNGHKLYTTGIEGLHWLVVWARSDDQVPLVGSWLVPKSAPGISIIPSWDHIGMRGTGSHEVIFKNVTVPLNYAADVTPVNATTHTDTESQTAFANANTALLAAIYDAIARAAADWLTGWLQLRTPSGLGKPLASLPRVQEQAGQIESLLLINSTLLNQAAAEAFSYSQAGLAKATITDNAIRVVDLALQLSGNYGLTRSNPLERHYRNVLCGRVHTPQRDSAWLYAGQQRLNTAPA</sequence>
<dbReference type="RefSeq" id="WP_343876895.1">
    <property type="nucleotide sequence ID" value="NZ_BAAAFW010000050.1"/>
</dbReference>
<dbReference type="PANTHER" id="PTHR43831">
    <property type="entry name" value="ISOBUTYRYL-COA DEHYDROGENASE"/>
    <property type="match status" value="1"/>
</dbReference>
<evidence type="ECO:0000313" key="9">
    <source>
        <dbReference type="EMBL" id="MFC6360997.1"/>
    </source>
</evidence>
<feature type="domain" description="Acyl-CoA oxidase/dehydrogenase middle" evidence="7">
    <location>
        <begin position="128"/>
        <end position="218"/>
    </location>
</feature>
<dbReference type="EMBL" id="JBHSUC010000002">
    <property type="protein sequence ID" value="MFC6360997.1"/>
    <property type="molecule type" value="Genomic_DNA"/>
</dbReference>
<evidence type="ECO:0000259" key="7">
    <source>
        <dbReference type="Pfam" id="PF02770"/>
    </source>
</evidence>
<evidence type="ECO:0000256" key="4">
    <source>
        <dbReference type="ARBA" id="ARBA00022827"/>
    </source>
</evidence>
<evidence type="ECO:0000256" key="1">
    <source>
        <dbReference type="ARBA" id="ARBA00001974"/>
    </source>
</evidence>
<feature type="domain" description="Acyl-CoA dehydrogenase/oxidase C-terminal" evidence="6">
    <location>
        <begin position="253"/>
        <end position="365"/>
    </location>
</feature>
<dbReference type="Gene3D" id="1.10.540.10">
    <property type="entry name" value="Acyl-CoA dehydrogenase/oxidase, N-terminal domain"/>
    <property type="match status" value="1"/>
</dbReference>
<evidence type="ECO:0000313" key="10">
    <source>
        <dbReference type="Proteomes" id="UP001596215"/>
    </source>
</evidence>
<dbReference type="Pfam" id="PF02771">
    <property type="entry name" value="Acyl-CoA_dh_N"/>
    <property type="match status" value="1"/>
</dbReference>
<gene>
    <name evidence="9" type="ORF">ACFP73_02615</name>
</gene>
<comment type="cofactor">
    <cofactor evidence="1 5">
        <name>FAD</name>
        <dbReference type="ChEBI" id="CHEBI:57692"/>
    </cofactor>
</comment>
<dbReference type="InterPro" id="IPR046373">
    <property type="entry name" value="Acyl-CoA_Oxase/DH_mid-dom_sf"/>
</dbReference>
<dbReference type="GO" id="GO:0016491">
    <property type="term" value="F:oxidoreductase activity"/>
    <property type="evidence" value="ECO:0007669"/>
    <property type="project" value="UniProtKB-KW"/>
</dbReference>
<name>A0ABW1VJ45_9GAMM</name>
<dbReference type="SUPFAM" id="SSF47203">
    <property type="entry name" value="Acyl-CoA dehydrogenase C-terminal domain-like"/>
    <property type="match status" value="1"/>
</dbReference>
<dbReference type="EC" id="1.-.-.-" evidence="9"/>
<keyword evidence="4 5" id="KW-0274">FAD</keyword>
<evidence type="ECO:0000256" key="3">
    <source>
        <dbReference type="ARBA" id="ARBA00022630"/>
    </source>
</evidence>
<keyword evidence="3 5" id="KW-0285">Flavoprotein</keyword>
<protein>
    <submittedName>
        <fullName evidence="9">Acyl-CoA dehydrogenase family protein</fullName>
        <ecNumber evidence="9">1.-.-.-</ecNumber>
    </submittedName>
</protein>
<evidence type="ECO:0000256" key="2">
    <source>
        <dbReference type="ARBA" id="ARBA00009347"/>
    </source>
</evidence>
<dbReference type="Pfam" id="PF00441">
    <property type="entry name" value="Acyl-CoA_dh_1"/>
    <property type="match status" value="1"/>
</dbReference>
<keyword evidence="5 9" id="KW-0560">Oxidoreductase</keyword>
<dbReference type="InterPro" id="IPR013786">
    <property type="entry name" value="AcylCoA_DH/ox_N"/>
</dbReference>